<evidence type="ECO:0000313" key="3">
    <source>
        <dbReference type="Proteomes" id="UP001189429"/>
    </source>
</evidence>
<reference evidence="2" key="1">
    <citation type="submission" date="2023-10" db="EMBL/GenBank/DDBJ databases">
        <authorList>
            <person name="Chen Y."/>
            <person name="Shah S."/>
            <person name="Dougan E. K."/>
            <person name="Thang M."/>
            <person name="Chan C."/>
        </authorList>
    </citation>
    <scope>NUCLEOTIDE SEQUENCE [LARGE SCALE GENOMIC DNA]</scope>
</reference>
<proteinExistence type="predicted"/>
<gene>
    <name evidence="2" type="ORF">PCOR1329_LOCUS74769</name>
</gene>
<feature type="region of interest" description="Disordered" evidence="1">
    <location>
        <begin position="92"/>
        <end position="114"/>
    </location>
</feature>
<keyword evidence="3" id="KW-1185">Reference proteome</keyword>
<name>A0ABN9XE37_9DINO</name>
<dbReference type="EMBL" id="CAUYUJ010020163">
    <property type="protein sequence ID" value="CAK0896250.1"/>
    <property type="molecule type" value="Genomic_DNA"/>
</dbReference>
<dbReference type="Proteomes" id="UP001189429">
    <property type="component" value="Unassembled WGS sequence"/>
</dbReference>
<comment type="caution">
    <text evidence="2">The sequence shown here is derived from an EMBL/GenBank/DDBJ whole genome shotgun (WGS) entry which is preliminary data.</text>
</comment>
<organism evidence="2 3">
    <name type="scientific">Prorocentrum cordatum</name>
    <dbReference type="NCBI Taxonomy" id="2364126"/>
    <lineage>
        <taxon>Eukaryota</taxon>
        <taxon>Sar</taxon>
        <taxon>Alveolata</taxon>
        <taxon>Dinophyceae</taxon>
        <taxon>Prorocentrales</taxon>
        <taxon>Prorocentraceae</taxon>
        <taxon>Prorocentrum</taxon>
    </lineage>
</organism>
<accession>A0ABN9XE37</accession>
<feature type="non-terminal residue" evidence="2">
    <location>
        <position position="1"/>
    </location>
</feature>
<sequence length="131" mass="13761">PFWPKAAHGCRDGHSQSAPAAHRLGRAMLQPAVATSALRACALGARAAQHRPAAAAAERLAVREAYRRLALQLPLQCSTDDPEVTAVRRALAARSAPAPAGHGERRAGRGSPHMAPWAGLAAPARVVYRVE</sequence>
<protein>
    <submittedName>
        <fullName evidence="2">Uncharacterized protein</fullName>
    </submittedName>
</protein>
<evidence type="ECO:0000313" key="2">
    <source>
        <dbReference type="EMBL" id="CAK0896250.1"/>
    </source>
</evidence>
<evidence type="ECO:0000256" key="1">
    <source>
        <dbReference type="SAM" id="MobiDB-lite"/>
    </source>
</evidence>